<dbReference type="PANTHER" id="PTHR46623">
    <property type="entry name" value="CARBOXYMETHYLENEBUTENOLIDASE-RELATED"/>
    <property type="match status" value="1"/>
</dbReference>
<dbReference type="InterPro" id="IPR029058">
    <property type="entry name" value="AB_hydrolase_fold"/>
</dbReference>
<evidence type="ECO:0000313" key="3">
    <source>
        <dbReference type="Proteomes" id="UP000569914"/>
    </source>
</evidence>
<keyword evidence="3" id="KW-1185">Reference proteome</keyword>
<evidence type="ECO:0000259" key="1">
    <source>
        <dbReference type="Pfam" id="PF01738"/>
    </source>
</evidence>
<dbReference type="InterPro" id="IPR051049">
    <property type="entry name" value="Dienelactone_hydrolase-like"/>
</dbReference>
<dbReference type="Pfam" id="PF01738">
    <property type="entry name" value="DLH"/>
    <property type="match status" value="1"/>
</dbReference>
<dbReference type="AlphaFoldDB" id="A0A7Y9IDP1"/>
<comment type="caution">
    <text evidence="2">The sequence shown here is derived from an EMBL/GenBank/DDBJ whole genome shotgun (WGS) entry which is preliminary data.</text>
</comment>
<protein>
    <submittedName>
        <fullName evidence="2">Dienelactone hydrolase</fullName>
    </submittedName>
</protein>
<proteinExistence type="predicted"/>
<gene>
    <name evidence="2" type="ORF">BKA15_006296</name>
</gene>
<dbReference type="GO" id="GO:0016787">
    <property type="term" value="F:hydrolase activity"/>
    <property type="evidence" value="ECO:0007669"/>
    <property type="project" value="UniProtKB-KW"/>
</dbReference>
<dbReference type="Proteomes" id="UP000569914">
    <property type="component" value="Unassembled WGS sequence"/>
</dbReference>
<accession>A0A7Y9IDP1</accession>
<organism evidence="2 3">
    <name type="scientific">Microlunatus parietis</name>
    <dbReference type="NCBI Taxonomy" id="682979"/>
    <lineage>
        <taxon>Bacteria</taxon>
        <taxon>Bacillati</taxon>
        <taxon>Actinomycetota</taxon>
        <taxon>Actinomycetes</taxon>
        <taxon>Propionibacteriales</taxon>
        <taxon>Propionibacteriaceae</taxon>
        <taxon>Microlunatus</taxon>
    </lineage>
</organism>
<dbReference type="InterPro" id="IPR002925">
    <property type="entry name" value="Dienelactn_hydro"/>
</dbReference>
<dbReference type="EMBL" id="JACCBU010000001">
    <property type="protein sequence ID" value="NYE74967.1"/>
    <property type="molecule type" value="Genomic_DNA"/>
</dbReference>
<name>A0A7Y9IDP1_9ACTN</name>
<sequence length="200" mass="21140">MQRTDPVPVIIFHSTLGLRPVELAAADRVRRAGHPVAVPDLFGGEVAAEVDGVPSVPAGFEMQRRVGWDTVLRRAAEALDDLPPRTVLCGFSMGVGVIADLWPGRLAAAAVLLLHATTPVPDGVAPGTPVQTHVAVGDRFAPERRLAEFQDSVAAAGVAGALFRYPRAGHFFTDPDLPDHDPAAAALAWQRIETVLAGVR</sequence>
<dbReference type="RefSeq" id="WP_179757550.1">
    <property type="nucleotide sequence ID" value="NZ_JACCBU010000001.1"/>
</dbReference>
<keyword evidence="2" id="KW-0378">Hydrolase</keyword>
<dbReference type="SUPFAM" id="SSF53474">
    <property type="entry name" value="alpha/beta-Hydrolases"/>
    <property type="match status" value="1"/>
</dbReference>
<dbReference type="Gene3D" id="3.40.50.1820">
    <property type="entry name" value="alpha/beta hydrolase"/>
    <property type="match status" value="1"/>
</dbReference>
<reference evidence="2 3" key="1">
    <citation type="submission" date="2020-07" db="EMBL/GenBank/DDBJ databases">
        <title>Sequencing the genomes of 1000 actinobacteria strains.</title>
        <authorList>
            <person name="Klenk H.-P."/>
        </authorList>
    </citation>
    <scope>NUCLEOTIDE SEQUENCE [LARGE SCALE GENOMIC DNA]</scope>
    <source>
        <strain evidence="2 3">DSM 22083</strain>
    </source>
</reference>
<dbReference type="PANTHER" id="PTHR46623:SF6">
    <property type="entry name" value="ALPHA_BETA-HYDROLASES SUPERFAMILY PROTEIN"/>
    <property type="match status" value="1"/>
</dbReference>
<feature type="domain" description="Dienelactone hydrolase" evidence="1">
    <location>
        <begin position="9"/>
        <end position="195"/>
    </location>
</feature>
<evidence type="ECO:0000313" key="2">
    <source>
        <dbReference type="EMBL" id="NYE74967.1"/>
    </source>
</evidence>